<dbReference type="RefSeq" id="WP_106052621.1">
    <property type="nucleotide sequence ID" value="NZ_DBFCGB010000180.1"/>
</dbReference>
<keyword evidence="1" id="KW-0812">Transmembrane</keyword>
<comment type="caution">
    <text evidence="2">The sequence shown here is derived from an EMBL/GenBank/DDBJ whole genome shotgun (WGS) entry which is preliminary data.</text>
</comment>
<evidence type="ECO:0000256" key="1">
    <source>
        <dbReference type="SAM" id="Phobius"/>
    </source>
</evidence>
<evidence type="ECO:0000313" key="3">
    <source>
        <dbReference type="Proteomes" id="UP000435649"/>
    </source>
</evidence>
<protein>
    <submittedName>
        <fullName evidence="2">Uncharacterized protein</fullName>
    </submittedName>
</protein>
<accession>A0A844G8S8</accession>
<feature type="transmembrane region" description="Helical" evidence="1">
    <location>
        <begin position="49"/>
        <end position="67"/>
    </location>
</feature>
<keyword evidence="1" id="KW-1133">Transmembrane helix</keyword>
<gene>
    <name evidence="2" type="ORF">FYJ85_19860</name>
</gene>
<evidence type="ECO:0000313" key="2">
    <source>
        <dbReference type="EMBL" id="MST99285.1"/>
    </source>
</evidence>
<keyword evidence="1" id="KW-0472">Membrane</keyword>
<keyword evidence="3" id="KW-1185">Reference proteome</keyword>
<dbReference type="EMBL" id="VUNS01000033">
    <property type="protein sequence ID" value="MST99285.1"/>
    <property type="molecule type" value="Genomic_DNA"/>
</dbReference>
<reference evidence="2 3" key="1">
    <citation type="submission" date="2019-08" db="EMBL/GenBank/DDBJ databases">
        <title>In-depth cultivation of the pig gut microbiome towards novel bacterial diversity and tailored functional studies.</title>
        <authorList>
            <person name="Wylensek D."/>
            <person name="Hitch T.C.A."/>
            <person name="Clavel T."/>
        </authorList>
    </citation>
    <scope>NUCLEOTIDE SEQUENCE [LARGE SCALE GENOMIC DNA]</scope>
    <source>
        <strain evidence="2 3">BBE-744-WT-12</strain>
    </source>
</reference>
<dbReference type="Proteomes" id="UP000435649">
    <property type="component" value="Unassembled WGS sequence"/>
</dbReference>
<sequence length="80" mass="9304">MIVISFFASGLLTVAIAVAVLIAGKLLVRWLERLDTTRERPFRDTVRSVQAMIVGVVLFFWLFYFLFTRIRRLLEHVFGT</sequence>
<dbReference type="AlphaFoldDB" id="A0A844G8S8"/>
<name>A0A844G8S8_9BACT</name>
<organism evidence="2 3">
    <name type="scientific">Victivallis lenta</name>
    <dbReference type="NCBI Taxonomy" id="2606640"/>
    <lineage>
        <taxon>Bacteria</taxon>
        <taxon>Pseudomonadati</taxon>
        <taxon>Lentisphaerota</taxon>
        <taxon>Lentisphaeria</taxon>
        <taxon>Victivallales</taxon>
        <taxon>Victivallaceae</taxon>
        <taxon>Victivallis</taxon>
    </lineage>
</organism>
<feature type="transmembrane region" description="Helical" evidence="1">
    <location>
        <begin position="6"/>
        <end position="28"/>
    </location>
</feature>
<proteinExistence type="predicted"/>